<gene>
    <name evidence="4" type="ordered locus">AS9A_2556</name>
</gene>
<dbReference type="OrthoDB" id="4568714at2"/>
<sequence>MSAAGTARRAIVVGGGIGGLASAVALTHKGWDVTVLERAPQFQEIGAGVTLFPNAIRALDYLGFESKLFVGQGMRAGGLRSNTGRWLMRQEVSQSDVAPVHRAYLHDILRSAVPGESLIADSRVTAVTLTGEVEYCKDGETRTVHGDLIVAADGISSGIRAQHWPELPPPQYVGVTAWRAIAEVRNPHDFGLTQTWAPGAELGIVPLIDGRIYWYAALLAPQGERFADNHAYVLERFGAWHDPIPELVAATEPGALLHHDLFHASRQPKTLVRGKIVLLGDAAHAIPPFLGQGACQALEDAATLGAYIDTRDGLDRYDRVRRERAHAVAKATRMTGRMGIFVRNPALAVARNAIVRATPGNIARRAMDRVTRWEVPAT</sequence>
<dbReference type="PANTHER" id="PTHR13789">
    <property type="entry name" value="MONOOXYGENASE"/>
    <property type="match status" value="1"/>
</dbReference>
<dbReference type="GO" id="GO:0071949">
    <property type="term" value="F:FAD binding"/>
    <property type="evidence" value="ECO:0007669"/>
    <property type="project" value="InterPro"/>
</dbReference>
<keyword evidence="2 4" id="KW-0503">Monooxygenase</keyword>
<dbReference type="InterPro" id="IPR036188">
    <property type="entry name" value="FAD/NAD-bd_sf"/>
</dbReference>
<evidence type="ECO:0000259" key="3">
    <source>
        <dbReference type="Pfam" id="PF01494"/>
    </source>
</evidence>
<dbReference type="InterPro" id="IPR050493">
    <property type="entry name" value="FAD-dep_Monooxygenase_BioMet"/>
</dbReference>
<accession>F6EGF0</accession>
<dbReference type="RefSeq" id="WP_013807352.1">
    <property type="nucleotide sequence ID" value="NC_015564.1"/>
</dbReference>
<dbReference type="STRING" id="443218.AS9A_2556"/>
<organism evidence="4 5">
    <name type="scientific">Hoyosella subflava (strain DSM 45089 / JCM 17490 / NBRC 109087 / DQS3-9A1)</name>
    <name type="common">Amycolicicoccus subflavus</name>
    <dbReference type="NCBI Taxonomy" id="443218"/>
    <lineage>
        <taxon>Bacteria</taxon>
        <taxon>Bacillati</taxon>
        <taxon>Actinomycetota</taxon>
        <taxon>Actinomycetes</taxon>
        <taxon>Mycobacteriales</taxon>
        <taxon>Hoyosellaceae</taxon>
        <taxon>Hoyosella</taxon>
    </lineage>
</organism>
<keyword evidence="5" id="KW-1185">Reference proteome</keyword>
<dbReference type="PRINTS" id="PR00420">
    <property type="entry name" value="RNGMNOXGNASE"/>
</dbReference>
<dbReference type="AlphaFoldDB" id="F6EGF0"/>
<name>F6EGF0_HOYSD</name>
<dbReference type="SUPFAM" id="SSF51905">
    <property type="entry name" value="FAD/NAD(P)-binding domain"/>
    <property type="match status" value="1"/>
</dbReference>
<keyword evidence="1" id="KW-0560">Oxidoreductase</keyword>
<evidence type="ECO:0000256" key="1">
    <source>
        <dbReference type="ARBA" id="ARBA00023002"/>
    </source>
</evidence>
<dbReference type="GO" id="GO:0004497">
    <property type="term" value="F:monooxygenase activity"/>
    <property type="evidence" value="ECO:0007669"/>
    <property type="project" value="UniProtKB-KW"/>
</dbReference>
<dbReference type="Proteomes" id="UP000009235">
    <property type="component" value="Chromosome"/>
</dbReference>
<dbReference type="PANTHER" id="PTHR13789:SF309">
    <property type="entry name" value="PUTATIVE (AFU_ORTHOLOGUE AFUA_6G14510)-RELATED"/>
    <property type="match status" value="1"/>
</dbReference>
<dbReference type="EMBL" id="CP002786">
    <property type="protein sequence ID" value="AEF41003.1"/>
    <property type="molecule type" value="Genomic_DNA"/>
</dbReference>
<feature type="domain" description="FAD-binding" evidence="3">
    <location>
        <begin position="10"/>
        <end position="330"/>
    </location>
</feature>
<dbReference type="Gene3D" id="3.50.50.60">
    <property type="entry name" value="FAD/NAD(P)-binding domain"/>
    <property type="match status" value="1"/>
</dbReference>
<protein>
    <submittedName>
        <fullName evidence="4">Monooxygenase FAD-binding protein</fullName>
    </submittedName>
</protein>
<evidence type="ECO:0000313" key="4">
    <source>
        <dbReference type="EMBL" id="AEF41003.1"/>
    </source>
</evidence>
<evidence type="ECO:0000313" key="5">
    <source>
        <dbReference type="Proteomes" id="UP000009235"/>
    </source>
</evidence>
<dbReference type="HOGENOM" id="CLU_009665_19_5_11"/>
<dbReference type="eggNOG" id="COG0654">
    <property type="taxonomic scope" value="Bacteria"/>
</dbReference>
<dbReference type="KEGG" id="asd:AS9A_2556"/>
<reference evidence="4 5" key="1">
    <citation type="journal article" date="2011" name="J. Bacteriol.">
        <title>Complete genome sequence of Amycolicicoccus subflavus DQS3-9A1T, an actinomycete isolated from crude oil-polluted soil.</title>
        <authorList>
            <person name="Cai M."/>
            <person name="Chen W.M."/>
            <person name="Nie Y."/>
            <person name="Chi C.Q."/>
            <person name="Wang Y.N."/>
            <person name="Tang Y.Q."/>
            <person name="Li G.Y."/>
            <person name="Wu X.L."/>
        </authorList>
    </citation>
    <scope>NUCLEOTIDE SEQUENCE [LARGE SCALE GENOMIC DNA]</scope>
    <source>
        <strain evidence="5">DSM 45089 / DQS3-9A1</strain>
    </source>
</reference>
<dbReference type="InterPro" id="IPR002938">
    <property type="entry name" value="FAD-bd"/>
</dbReference>
<evidence type="ECO:0000256" key="2">
    <source>
        <dbReference type="ARBA" id="ARBA00023033"/>
    </source>
</evidence>
<dbReference type="Pfam" id="PF01494">
    <property type="entry name" value="FAD_binding_3"/>
    <property type="match status" value="1"/>
</dbReference>
<proteinExistence type="predicted"/>